<keyword evidence="4 7" id="KW-0812">Transmembrane</keyword>
<dbReference type="Proteomes" id="UP000239471">
    <property type="component" value="Unassembled WGS sequence"/>
</dbReference>
<sequence>MVAIIIFALIIGLCIGSFLNVCIYRIPREESISFPPSHCTSCGYELNFFDLVPVFSYILLRGKCRKCSEKISIQYPLVELVNGIIYSGLYLRFGYTVDFFKFALLTSLLLVIGIIDFKTKYVYRGTTITGAVIGTGFLIFDWITIKEFPIYYFFGAIIGFAIIYIIVKVTGGMGEGDIEIAAICGLFLGIKSILLVLFLSFIFGGIIATLILILKLKGRKDEIAFGPYIVLGAMVTIFIGDIIIKWYTNFLS</sequence>
<dbReference type="Pfam" id="PF01478">
    <property type="entry name" value="Peptidase_A24"/>
    <property type="match status" value="1"/>
</dbReference>
<dbReference type="InterPro" id="IPR000045">
    <property type="entry name" value="Prepilin_IV_endopep_pep"/>
</dbReference>
<keyword evidence="3" id="KW-1003">Cell membrane</keyword>
<dbReference type="GO" id="GO:0005886">
    <property type="term" value="C:plasma membrane"/>
    <property type="evidence" value="ECO:0007669"/>
    <property type="project" value="UniProtKB-SubCell"/>
</dbReference>
<dbReference type="RefSeq" id="WP_423237134.1">
    <property type="nucleotide sequence ID" value="NZ_PVXQ01000029.1"/>
</dbReference>
<dbReference type="Gene3D" id="1.20.120.1220">
    <property type="match status" value="1"/>
</dbReference>
<evidence type="ECO:0000259" key="9">
    <source>
        <dbReference type="Pfam" id="PF06750"/>
    </source>
</evidence>
<evidence type="ECO:0000256" key="4">
    <source>
        <dbReference type="ARBA" id="ARBA00022692"/>
    </source>
</evidence>
<dbReference type="EMBL" id="PVXQ01000029">
    <property type="protein sequence ID" value="PRR81449.1"/>
    <property type="molecule type" value="Genomic_DNA"/>
</dbReference>
<keyword evidence="11" id="KW-1185">Reference proteome</keyword>
<dbReference type="PANTHER" id="PTHR30487">
    <property type="entry name" value="TYPE 4 PREPILIN-LIKE PROTEINS LEADER PEPTIDE-PROCESSING ENZYME"/>
    <property type="match status" value="1"/>
</dbReference>
<dbReference type="InterPro" id="IPR010627">
    <property type="entry name" value="Prepilin_pept_A24_N"/>
</dbReference>
<feature type="transmembrane region" description="Helical" evidence="7">
    <location>
        <begin position="99"/>
        <end position="115"/>
    </location>
</feature>
<feature type="transmembrane region" description="Helical" evidence="7">
    <location>
        <begin position="180"/>
        <end position="213"/>
    </location>
</feature>
<evidence type="ECO:0000256" key="2">
    <source>
        <dbReference type="ARBA" id="ARBA00005801"/>
    </source>
</evidence>
<evidence type="ECO:0000259" key="8">
    <source>
        <dbReference type="Pfam" id="PF01478"/>
    </source>
</evidence>
<feature type="transmembrane region" description="Helical" evidence="7">
    <location>
        <begin position="121"/>
        <end position="143"/>
    </location>
</feature>
<feature type="transmembrane region" description="Helical" evidence="7">
    <location>
        <begin position="225"/>
        <end position="247"/>
    </location>
</feature>
<feature type="domain" description="Prepilin type IV endopeptidase peptidase" evidence="8">
    <location>
        <begin position="104"/>
        <end position="208"/>
    </location>
</feature>
<dbReference type="Pfam" id="PF06750">
    <property type="entry name" value="A24_N_bact"/>
    <property type="match status" value="1"/>
</dbReference>
<comment type="caution">
    <text evidence="10">The sequence shown here is derived from an EMBL/GenBank/DDBJ whole genome shotgun (WGS) entry which is preliminary data.</text>
</comment>
<evidence type="ECO:0000313" key="10">
    <source>
        <dbReference type="EMBL" id="PRR81449.1"/>
    </source>
</evidence>
<dbReference type="AlphaFoldDB" id="A0A2T0BC27"/>
<comment type="subcellular location">
    <subcellularLocation>
        <location evidence="1">Cell membrane</location>
        <topology evidence="1">Multi-pass membrane protein</topology>
    </subcellularLocation>
</comment>
<keyword evidence="6 7" id="KW-0472">Membrane</keyword>
<evidence type="ECO:0000256" key="3">
    <source>
        <dbReference type="ARBA" id="ARBA00022475"/>
    </source>
</evidence>
<feature type="transmembrane region" description="Helical" evidence="7">
    <location>
        <begin position="150"/>
        <end position="168"/>
    </location>
</feature>
<dbReference type="InterPro" id="IPR050882">
    <property type="entry name" value="Prepilin_peptidase/N-MTase"/>
</dbReference>
<evidence type="ECO:0000256" key="6">
    <source>
        <dbReference type="ARBA" id="ARBA00023136"/>
    </source>
</evidence>
<protein>
    <submittedName>
        <fullName evidence="10">Type 4 prepilin-like proteins leader peptide-processing enzyme</fullName>
    </submittedName>
</protein>
<gene>
    <name evidence="10" type="primary">comC</name>
    <name evidence="10" type="ORF">CLVI_24760</name>
</gene>
<feature type="domain" description="Prepilin peptidase A24 N-terminal" evidence="9">
    <location>
        <begin position="10"/>
        <end position="93"/>
    </location>
</feature>
<keyword evidence="5 7" id="KW-1133">Transmembrane helix</keyword>
<dbReference type="PANTHER" id="PTHR30487:SF0">
    <property type="entry name" value="PREPILIN LEADER PEPTIDASE_N-METHYLTRANSFERASE-RELATED"/>
    <property type="match status" value="1"/>
</dbReference>
<evidence type="ECO:0000256" key="5">
    <source>
        <dbReference type="ARBA" id="ARBA00022989"/>
    </source>
</evidence>
<evidence type="ECO:0000256" key="1">
    <source>
        <dbReference type="ARBA" id="ARBA00004651"/>
    </source>
</evidence>
<comment type="similarity">
    <text evidence="2">Belongs to the peptidase A24 family.</text>
</comment>
<feature type="transmembrane region" description="Helical" evidence="7">
    <location>
        <begin position="6"/>
        <end position="26"/>
    </location>
</feature>
<evidence type="ECO:0000313" key="11">
    <source>
        <dbReference type="Proteomes" id="UP000239471"/>
    </source>
</evidence>
<proteinExistence type="inferred from homology"/>
<evidence type="ECO:0000256" key="7">
    <source>
        <dbReference type="SAM" id="Phobius"/>
    </source>
</evidence>
<name>A0A2T0BC27_9CLOT</name>
<organism evidence="10 11">
    <name type="scientific">Clostridium vincentii</name>
    <dbReference type="NCBI Taxonomy" id="52704"/>
    <lineage>
        <taxon>Bacteria</taxon>
        <taxon>Bacillati</taxon>
        <taxon>Bacillota</taxon>
        <taxon>Clostridia</taxon>
        <taxon>Eubacteriales</taxon>
        <taxon>Clostridiaceae</taxon>
        <taxon>Clostridium</taxon>
    </lineage>
</organism>
<dbReference type="GO" id="GO:0004190">
    <property type="term" value="F:aspartic-type endopeptidase activity"/>
    <property type="evidence" value="ECO:0007669"/>
    <property type="project" value="InterPro"/>
</dbReference>
<dbReference type="GO" id="GO:0006465">
    <property type="term" value="P:signal peptide processing"/>
    <property type="evidence" value="ECO:0007669"/>
    <property type="project" value="TreeGrafter"/>
</dbReference>
<accession>A0A2T0BC27</accession>
<reference evidence="10 11" key="1">
    <citation type="submission" date="2018-03" db="EMBL/GenBank/DDBJ databases">
        <title>Genome sequence of Clostridium vincentii DSM 10228.</title>
        <authorList>
            <person name="Poehlein A."/>
            <person name="Daniel R."/>
        </authorList>
    </citation>
    <scope>NUCLEOTIDE SEQUENCE [LARGE SCALE GENOMIC DNA]</scope>
    <source>
        <strain evidence="10 11">DSM 10228</strain>
    </source>
</reference>